<evidence type="ECO:0000313" key="3">
    <source>
        <dbReference type="Proteomes" id="UP000299102"/>
    </source>
</evidence>
<sequence length="156" mass="16821">MLGVVRVLFTSAARRTAVDGVARRSASPPAPRRALRTQHELLDGFSNGRIPCAHATDDELVTSPASVAEICSMRARGGLCEVTPAIGRARRTSAAAAATSGARRQYPAASAGERARNAPDRRSRRTPPRSSISHRNPRARRTGRQPSPTRRAHARR</sequence>
<dbReference type="AlphaFoldDB" id="A0A4C1VVP0"/>
<name>A0A4C1VVP0_EUMVA</name>
<comment type="caution">
    <text evidence="2">The sequence shown here is derived from an EMBL/GenBank/DDBJ whole genome shotgun (WGS) entry which is preliminary data.</text>
</comment>
<dbReference type="Proteomes" id="UP000299102">
    <property type="component" value="Unassembled WGS sequence"/>
</dbReference>
<reference evidence="2 3" key="1">
    <citation type="journal article" date="2019" name="Commun. Biol.">
        <title>The bagworm genome reveals a unique fibroin gene that provides high tensile strength.</title>
        <authorList>
            <person name="Kono N."/>
            <person name="Nakamura H."/>
            <person name="Ohtoshi R."/>
            <person name="Tomita M."/>
            <person name="Numata K."/>
            <person name="Arakawa K."/>
        </authorList>
    </citation>
    <scope>NUCLEOTIDE SEQUENCE [LARGE SCALE GENOMIC DNA]</scope>
</reference>
<evidence type="ECO:0000256" key="1">
    <source>
        <dbReference type="SAM" id="MobiDB-lite"/>
    </source>
</evidence>
<accession>A0A4C1VVP0</accession>
<protein>
    <submittedName>
        <fullName evidence="2">Uncharacterized protein</fullName>
    </submittedName>
</protein>
<feature type="region of interest" description="Disordered" evidence="1">
    <location>
        <begin position="91"/>
        <end position="156"/>
    </location>
</feature>
<keyword evidence="3" id="KW-1185">Reference proteome</keyword>
<organism evidence="2 3">
    <name type="scientific">Eumeta variegata</name>
    <name type="common">Bagworm moth</name>
    <name type="synonym">Eumeta japonica</name>
    <dbReference type="NCBI Taxonomy" id="151549"/>
    <lineage>
        <taxon>Eukaryota</taxon>
        <taxon>Metazoa</taxon>
        <taxon>Ecdysozoa</taxon>
        <taxon>Arthropoda</taxon>
        <taxon>Hexapoda</taxon>
        <taxon>Insecta</taxon>
        <taxon>Pterygota</taxon>
        <taxon>Neoptera</taxon>
        <taxon>Endopterygota</taxon>
        <taxon>Lepidoptera</taxon>
        <taxon>Glossata</taxon>
        <taxon>Ditrysia</taxon>
        <taxon>Tineoidea</taxon>
        <taxon>Psychidae</taxon>
        <taxon>Oiketicinae</taxon>
        <taxon>Eumeta</taxon>
    </lineage>
</organism>
<evidence type="ECO:0000313" key="2">
    <source>
        <dbReference type="EMBL" id="GBP41915.1"/>
    </source>
</evidence>
<dbReference type="EMBL" id="BGZK01000408">
    <property type="protein sequence ID" value="GBP41915.1"/>
    <property type="molecule type" value="Genomic_DNA"/>
</dbReference>
<proteinExistence type="predicted"/>
<gene>
    <name evidence="2" type="ORF">EVAR_31678_1</name>
</gene>
<feature type="compositionally biased region" description="Low complexity" evidence="1">
    <location>
        <begin position="92"/>
        <end position="104"/>
    </location>
</feature>